<evidence type="ECO:0008006" key="3">
    <source>
        <dbReference type="Google" id="ProtNLM"/>
    </source>
</evidence>
<reference evidence="1 2" key="1">
    <citation type="submission" date="2018-05" db="EMBL/GenBank/DDBJ databases">
        <title>Genomic Encyclopedia of Type Strains, Phase IV (KMG-IV): sequencing the most valuable type-strain genomes for metagenomic binning, comparative biology and taxonomic classification.</title>
        <authorList>
            <person name="Goeker M."/>
        </authorList>
    </citation>
    <scope>NUCLEOTIDE SEQUENCE [LARGE SCALE GENOMIC DNA]</scope>
    <source>
        <strain evidence="1 2">DSM 44704</strain>
    </source>
</reference>
<organism evidence="1 2">
    <name type="scientific">Nocardia tenerifensis</name>
    <dbReference type="NCBI Taxonomy" id="228006"/>
    <lineage>
        <taxon>Bacteria</taxon>
        <taxon>Bacillati</taxon>
        <taxon>Actinomycetota</taxon>
        <taxon>Actinomycetes</taxon>
        <taxon>Mycobacteriales</taxon>
        <taxon>Nocardiaceae</taxon>
        <taxon>Nocardia</taxon>
    </lineage>
</organism>
<accession>A0A318JPM1</accession>
<dbReference type="AlphaFoldDB" id="A0A318JPM1"/>
<protein>
    <recommendedName>
        <fullName evidence="3">Aminotransferase class I and II</fullName>
    </recommendedName>
</protein>
<evidence type="ECO:0000313" key="1">
    <source>
        <dbReference type="EMBL" id="PXX57390.1"/>
    </source>
</evidence>
<comment type="caution">
    <text evidence="1">The sequence shown here is derived from an EMBL/GenBank/DDBJ whole genome shotgun (WGS) entry which is preliminary data.</text>
</comment>
<dbReference type="SUPFAM" id="SSF53383">
    <property type="entry name" value="PLP-dependent transferases"/>
    <property type="match status" value="1"/>
</dbReference>
<dbReference type="InterPro" id="IPR015422">
    <property type="entry name" value="PyrdxlP-dep_Trfase_small"/>
</dbReference>
<dbReference type="InterPro" id="IPR015424">
    <property type="entry name" value="PyrdxlP-dep_Trfase"/>
</dbReference>
<dbReference type="Gene3D" id="3.90.1150.10">
    <property type="entry name" value="Aspartate Aminotransferase, domain 1"/>
    <property type="match status" value="1"/>
</dbReference>
<gene>
    <name evidence="1" type="ORF">DFR70_11845</name>
</gene>
<proteinExistence type="predicted"/>
<keyword evidence="2" id="KW-1185">Reference proteome</keyword>
<dbReference type="Proteomes" id="UP000247569">
    <property type="component" value="Unassembled WGS sequence"/>
</dbReference>
<sequence>MSRALFGHGVYAVAFTHPVVPRGAARIRVQVSAAHSDAEIACCVEAFVRARRDVAADGHTGTGR</sequence>
<name>A0A318JPM1_9NOCA</name>
<evidence type="ECO:0000313" key="2">
    <source>
        <dbReference type="Proteomes" id="UP000247569"/>
    </source>
</evidence>
<dbReference type="RefSeq" id="WP_040735188.1">
    <property type="nucleotide sequence ID" value="NZ_QJKF01000018.1"/>
</dbReference>
<dbReference type="EMBL" id="QJKF01000018">
    <property type="protein sequence ID" value="PXX57390.1"/>
    <property type="molecule type" value="Genomic_DNA"/>
</dbReference>